<evidence type="ECO:0000259" key="5">
    <source>
        <dbReference type="PROSITE" id="PS50987"/>
    </source>
</evidence>
<dbReference type="GO" id="GO:0003700">
    <property type="term" value="F:DNA-binding transcription factor activity"/>
    <property type="evidence" value="ECO:0007669"/>
    <property type="project" value="InterPro"/>
</dbReference>
<dbReference type="AlphaFoldDB" id="A0A2A9D289"/>
<dbReference type="EMBL" id="PDJD01000001">
    <property type="protein sequence ID" value="PFG20446.1"/>
    <property type="molecule type" value="Genomic_DNA"/>
</dbReference>
<comment type="caution">
    <text evidence="6">The sequence shown here is derived from an EMBL/GenBank/DDBJ whole genome shotgun (WGS) entry which is preliminary data.</text>
</comment>
<dbReference type="InterPro" id="IPR011991">
    <property type="entry name" value="ArsR-like_HTH"/>
</dbReference>
<name>A0A2A9D289_9MICO</name>
<dbReference type="RefSeq" id="WP_211283099.1">
    <property type="nucleotide sequence ID" value="NZ_PDJD01000001.1"/>
</dbReference>
<protein>
    <submittedName>
        <fullName evidence="6">DNA-binding transcriptional ArsR family regulator</fullName>
    </submittedName>
</protein>
<evidence type="ECO:0000256" key="2">
    <source>
        <dbReference type="ARBA" id="ARBA00023015"/>
    </source>
</evidence>
<dbReference type="PANTHER" id="PTHR33154">
    <property type="entry name" value="TRANSCRIPTIONAL REGULATOR, ARSR FAMILY"/>
    <property type="match status" value="1"/>
</dbReference>
<dbReference type="SUPFAM" id="SSF55961">
    <property type="entry name" value="Bet v1-like"/>
    <property type="match status" value="1"/>
</dbReference>
<dbReference type="GO" id="GO:0003677">
    <property type="term" value="F:DNA binding"/>
    <property type="evidence" value="ECO:0007669"/>
    <property type="project" value="UniProtKB-KW"/>
</dbReference>
<dbReference type="PANTHER" id="PTHR33154:SF33">
    <property type="entry name" value="TRANSCRIPTIONAL REPRESSOR SDPR"/>
    <property type="match status" value="1"/>
</dbReference>
<dbReference type="InterPro" id="IPR023393">
    <property type="entry name" value="START-like_dom_sf"/>
</dbReference>
<dbReference type="Proteomes" id="UP000224915">
    <property type="component" value="Unassembled WGS sequence"/>
</dbReference>
<keyword evidence="4" id="KW-0804">Transcription</keyword>
<keyword evidence="7" id="KW-1185">Reference proteome</keyword>
<reference evidence="6 7" key="1">
    <citation type="submission" date="2017-10" db="EMBL/GenBank/DDBJ databases">
        <title>Sequencing the genomes of 1000 actinobacteria strains.</title>
        <authorList>
            <person name="Klenk H.-P."/>
        </authorList>
    </citation>
    <scope>NUCLEOTIDE SEQUENCE [LARGE SCALE GENOMIC DNA]</scope>
    <source>
        <strain evidence="6 7">DSM 21801</strain>
    </source>
</reference>
<dbReference type="CDD" id="cd00090">
    <property type="entry name" value="HTH_ARSR"/>
    <property type="match status" value="1"/>
</dbReference>
<accession>A0A2A9D289</accession>
<dbReference type="InterPro" id="IPR036388">
    <property type="entry name" value="WH-like_DNA-bd_sf"/>
</dbReference>
<proteinExistence type="inferred from homology"/>
<evidence type="ECO:0000256" key="3">
    <source>
        <dbReference type="ARBA" id="ARBA00023125"/>
    </source>
</evidence>
<sequence>MSDVYKALADGTRRTILDELLERDRQTLFELCGRLATRHGLTSSRQAVSQHLEVLQAAGLVIAVKDGRYKFHSIDTAPLRAIIDRWPYPEKAGTTMNEPKAYGTLETIDGRWALRFERSLGYPIERVWQAVSTPSELERFFPGAADWTPVAGEIIDAGGMSVEVTQVEAPTLLTWIFAGQPQGFELTQEGDECRLVFTTTIDDLPAAQTATGWEIYLSRLGPHLAGGHLSEEEAHGPWAEIHELYAERLGVDPEPGRRWAARNLPVSGA</sequence>
<dbReference type="InterPro" id="IPR013538">
    <property type="entry name" value="ASHA1/2-like_C"/>
</dbReference>
<gene>
    <name evidence="6" type="ORF">ATL40_2045</name>
</gene>
<evidence type="ECO:0000313" key="7">
    <source>
        <dbReference type="Proteomes" id="UP000224915"/>
    </source>
</evidence>
<dbReference type="InterPro" id="IPR036390">
    <property type="entry name" value="WH_DNA-bd_sf"/>
</dbReference>
<keyword evidence="3 6" id="KW-0238">DNA-binding</keyword>
<dbReference type="InterPro" id="IPR001845">
    <property type="entry name" value="HTH_ArsR_DNA-bd_dom"/>
</dbReference>
<organism evidence="6 7">
    <name type="scientific">Serinibacter salmoneus</name>
    <dbReference type="NCBI Taxonomy" id="556530"/>
    <lineage>
        <taxon>Bacteria</taxon>
        <taxon>Bacillati</taxon>
        <taxon>Actinomycetota</taxon>
        <taxon>Actinomycetes</taxon>
        <taxon>Micrococcales</taxon>
        <taxon>Beutenbergiaceae</taxon>
        <taxon>Serinibacter</taxon>
    </lineage>
</organism>
<dbReference type="Pfam" id="PF08327">
    <property type="entry name" value="AHSA1"/>
    <property type="match status" value="1"/>
</dbReference>
<evidence type="ECO:0000256" key="4">
    <source>
        <dbReference type="ARBA" id="ARBA00023163"/>
    </source>
</evidence>
<dbReference type="SMART" id="SM00418">
    <property type="entry name" value="HTH_ARSR"/>
    <property type="match status" value="1"/>
</dbReference>
<feature type="domain" description="HTH arsR-type" evidence="5">
    <location>
        <begin position="1"/>
        <end position="94"/>
    </location>
</feature>
<evidence type="ECO:0000256" key="1">
    <source>
        <dbReference type="ARBA" id="ARBA00006817"/>
    </source>
</evidence>
<keyword evidence="2" id="KW-0805">Transcription regulation</keyword>
<dbReference type="Gene3D" id="3.30.530.20">
    <property type="match status" value="1"/>
</dbReference>
<dbReference type="PROSITE" id="PS50987">
    <property type="entry name" value="HTH_ARSR_2"/>
    <property type="match status" value="1"/>
</dbReference>
<dbReference type="Gene3D" id="1.10.10.10">
    <property type="entry name" value="Winged helix-like DNA-binding domain superfamily/Winged helix DNA-binding domain"/>
    <property type="match status" value="1"/>
</dbReference>
<dbReference type="InterPro" id="IPR051081">
    <property type="entry name" value="HTH_MetalResp_TranReg"/>
</dbReference>
<evidence type="ECO:0000313" key="6">
    <source>
        <dbReference type="EMBL" id="PFG20446.1"/>
    </source>
</evidence>
<dbReference type="SUPFAM" id="SSF46785">
    <property type="entry name" value="Winged helix' DNA-binding domain"/>
    <property type="match status" value="1"/>
</dbReference>
<comment type="similarity">
    <text evidence="1">Belongs to the AHA1 family.</text>
</comment>